<evidence type="ECO:0000313" key="6">
    <source>
        <dbReference type="EMBL" id="PPQ98034.1"/>
    </source>
</evidence>
<protein>
    <recommendedName>
        <fullName evidence="5">MYND-type domain-containing protein</fullName>
    </recommendedName>
</protein>
<dbReference type="AlphaFoldDB" id="A0A409Y4S6"/>
<keyword evidence="3" id="KW-0862">Zinc</keyword>
<evidence type="ECO:0000256" key="1">
    <source>
        <dbReference type="ARBA" id="ARBA00022723"/>
    </source>
</evidence>
<feature type="domain" description="MYND-type" evidence="5">
    <location>
        <begin position="8"/>
        <end position="45"/>
    </location>
</feature>
<evidence type="ECO:0000256" key="4">
    <source>
        <dbReference type="PROSITE-ProRule" id="PRU00134"/>
    </source>
</evidence>
<dbReference type="GO" id="GO:0008270">
    <property type="term" value="F:zinc ion binding"/>
    <property type="evidence" value="ECO:0007669"/>
    <property type="project" value="UniProtKB-KW"/>
</dbReference>
<dbReference type="Pfam" id="PF01753">
    <property type="entry name" value="zf-MYND"/>
    <property type="match status" value="1"/>
</dbReference>
<evidence type="ECO:0000256" key="3">
    <source>
        <dbReference type="ARBA" id="ARBA00022833"/>
    </source>
</evidence>
<dbReference type="OrthoDB" id="3202243at2759"/>
<dbReference type="PROSITE" id="PS01360">
    <property type="entry name" value="ZF_MYND_1"/>
    <property type="match status" value="1"/>
</dbReference>
<comment type="caution">
    <text evidence="6">The sequence shown here is derived from an EMBL/GenBank/DDBJ whole genome shotgun (WGS) entry which is preliminary data.</text>
</comment>
<dbReference type="EMBL" id="NHYE01001152">
    <property type="protein sequence ID" value="PPQ98034.1"/>
    <property type="molecule type" value="Genomic_DNA"/>
</dbReference>
<dbReference type="PROSITE" id="PS50865">
    <property type="entry name" value="ZF_MYND_2"/>
    <property type="match status" value="1"/>
</dbReference>
<keyword evidence="7" id="KW-1185">Reference proteome</keyword>
<organism evidence="6 7">
    <name type="scientific">Gymnopilus dilepis</name>
    <dbReference type="NCBI Taxonomy" id="231916"/>
    <lineage>
        <taxon>Eukaryota</taxon>
        <taxon>Fungi</taxon>
        <taxon>Dikarya</taxon>
        <taxon>Basidiomycota</taxon>
        <taxon>Agaricomycotina</taxon>
        <taxon>Agaricomycetes</taxon>
        <taxon>Agaricomycetidae</taxon>
        <taxon>Agaricales</taxon>
        <taxon>Agaricineae</taxon>
        <taxon>Hymenogastraceae</taxon>
        <taxon>Gymnopilus</taxon>
    </lineage>
</organism>
<dbReference type="InParanoid" id="A0A409Y4S6"/>
<gene>
    <name evidence="6" type="ORF">CVT26_003096</name>
</gene>
<dbReference type="Gene3D" id="6.10.140.2220">
    <property type="match status" value="1"/>
</dbReference>
<dbReference type="Proteomes" id="UP000284706">
    <property type="component" value="Unassembled WGS sequence"/>
</dbReference>
<keyword evidence="2 4" id="KW-0863">Zinc-finger</keyword>
<dbReference type="InterPro" id="IPR002893">
    <property type="entry name" value="Znf_MYND"/>
</dbReference>
<accession>A0A409Y4S6</accession>
<sequence>MTVLKGKCEGCSMAKILLRCKGCLMAAYCSEECQRRMRPRHSSNCRMPKNPTPTDIEVRKALGDFFTRSKSLLGLLACRLHLRAVDEAGGPVNKEALLVFLQWRTSVEIGNDQTLKRRDFLSLRECYLVNEHEMWSEAEVNKRGLPSSSIWNGPLRIFIRVEYEEKGGELKELPVVRDYDLPLGLRAHHIPPMPVLFQRIRAHLPSTGTKVMPAELVIRS</sequence>
<evidence type="ECO:0000256" key="2">
    <source>
        <dbReference type="ARBA" id="ARBA00022771"/>
    </source>
</evidence>
<keyword evidence="1" id="KW-0479">Metal-binding</keyword>
<evidence type="ECO:0000259" key="5">
    <source>
        <dbReference type="PROSITE" id="PS50865"/>
    </source>
</evidence>
<name>A0A409Y4S6_9AGAR</name>
<proteinExistence type="predicted"/>
<reference evidence="6 7" key="1">
    <citation type="journal article" date="2018" name="Evol. Lett.">
        <title>Horizontal gene cluster transfer increased hallucinogenic mushroom diversity.</title>
        <authorList>
            <person name="Reynolds H.T."/>
            <person name="Vijayakumar V."/>
            <person name="Gluck-Thaler E."/>
            <person name="Korotkin H.B."/>
            <person name="Matheny P.B."/>
            <person name="Slot J.C."/>
        </authorList>
    </citation>
    <scope>NUCLEOTIDE SEQUENCE [LARGE SCALE GENOMIC DNA]</scope>
    <source>
        <strain evidence="6 7">SRW20</strain>
    </source>
</reference>
<evidence type="ECO:0000313" key="7">
    <source>
        <dbReference type="Proteomes" id="UP000284706"/>
    </source>
</evidence>
<dbReference type="SUPFAM" id="SSF144232">
    <property type="entry name" value="HIT/MYND zinc finger-like"/>
    <property type="match status" value="1"/>
</dbReference>